<dbReference type="AlphaFoldDB" id="A0A6G3MMF7"/>
<dbReference type="OrthoDB" id="275715at2759"/>
<dbReference type="EMBL" id="GHBP01017903">
    <property type="protein sequence ID" value="NDJ95238.1"/>
    <property type="molecule type" value="Transcribed_RNA"/>
</dbReference>
<reference evidence="1" key="1">
    <citation type="submission" date="2018-11" db="EMBL/GenBank/DDBJ databases">
        <title>Henneguya salminicola genome and transcriptome.</title>
        <authorList>
            <person name="Yahalomi D."/>
            <person name="Atkinson S.D."/>
            <person name="Neuhof M."/>
            <person name="Chang E.S."/>
            <person name="Philippe H."/>
            <person name="Cartwright P."/>
            <person name="Bartholomew J.L."/>
            <person name="Huchon D."/>
        </authorList>
    </citation>
    <scope>NUCLEOTIDE SEQUENCE</scope>
    <source>
        <strain evidence="1">Hz1</strain>
        <tissue evidence="1">Whole</tissue>
    </source>
</reference>
<evidence type="ECO:0000313" key="1">
    <source>
        <dbReference type="EMBL" id="NDJ95238.1"/>
    </source>
</evidence>
<organism evidence="1">
    <name type="scientific">Henneguya salminicola</name>
    <name type="common">Myxosporean</name>
    <dbReference type="NCBI Taxonomy" id="69463"/>
    <lineage>
        <taxon>Eukaryota</taxon>
        <taxon>Metazoa</taxon>
        <taxon>Cnidaria</taxon>
        <taxon>Myxozoa</taxon>
        <taxon>Myxosporea</taxon>
        <taxon>Bivalvulida</taxon>
        <taxon>Platysporina</taxon>
        <taxon>Myxobolidae</taxon>
        <taxon>Henneguya</taxon>
    </lineage>
</organism>
<proteinExistence type="predicted"/>
<sequence length="104" mass="12644">MRFKTYGRSNQISFAINDLFAKIPENMFATKGAATLQKQLLQEASKFKCYYYRKYFERKINHMFQDHEQKSLIDFEKFLGMIKRQVIIDNMYASKEWLMDNYKQ</sequence>
<accession>A0A6G3MMF7</accession>
<name>A0A6G3MMF7_HENSL</name>
<protein>
    <submittedName>
        <fullName evidence="1">Protein bcn92 (Trinotate prediction)</fullName>
    </submittedName>
</protein>